<evidence type="ECO:0000313" key="2">
    <source>
        <dbReference type="EMBL" id="GAD87074.1"/>
    </source>
</evidence>
<proteinExistence type="predicted"/>
<name>U5EPR6_NOCAS</name>
<dbReference type="GeneID" id="91515792"/>
<dbReference type="EMBL" id="BAFO02000034">
    <property type="protein sequence ID" value="GAD87074.1"/>
    <property type="molecule type" value="Genomic_DNA"/>
</dbReference>
<feature type="region of interest" description="Disordered" evidence="1">
    <location>
        <begin position="1"/>
        <end position="30"/>
    </location>
</feature>
<protein>
    <submittedName>
        <fullName evidence="2">Uncharacterized protein</fullName>
    </submittedName>
</protein>
<dbReference type="Proteomes" id="UP000017048">
    <property type="component" value="Unassembled WGS sequence"/>
</dbReference>
<dbReference type="RefSeq" id="WP_019045678.1">
    <property type="nucleotide sequence ID" value="NZ_BAFO02000034.1"/>
</dbReference>
<evidence type="ECO:0000256" key="1">
    <source>
        <dbReference type="SAM" id="MobiDB-lite"/>
    </source>
</evidence>
<dbReference type="OrthoDB" id="4561818at2"/>
<gene>
    <name evidence="2" type="ORF">NCAST_34_02030</name>
</gene>
<dbReference type="AlphaFoldDB" id="U5EPR6"/>
<accession>U5EPR6</accession>
<reference evidence="2 3" key="1">
    <citation type="journal article" date="2014" name="BMC Genomics">
        <title>Genome based analysis of type-I polyketide synthase and nonribosomal peptide synthetase gene clusters in seven strains of five representative Nocardia species.</title>
        <authorList>
            <person name="Komaki H."/>
            <person name="Ichikawa N."/>
            <person name="Hosoyama A."/>
            <person name="Takahashi-Nakaguchi A."/>
            <person name="Matsuzawa T."/>
            <person name="Suzuki K."/>
            <person name="Fujita N."/>
            <person name="Gonoi T."/>
        </authorList>
    </citation>
    <scope>NUCLEOTIDE SEQUENCE [LARGE SCALE GENOMIC DNA]</scope>
    <source>
        <strain evidence="2 3">NBRC 15531</strain>
    </source>
</reference>
<dbReference type="STRING" id="1824.SAMN05444423_104148"/>
<organism evidence="2 3">
    <name type="scientific">Nocardia asteroides NBRC 15531</name>
    <dbReference type="NCBI Taxonomy" id="1110697"/>
    <lineage>
        <taxon>Bacteria</taxon>
        <taxon>Bacillati</taxon>
        <taxon>Actinomycetota</taxon>
        <taxon>Actinomycetes</taxon>
        <taxon>Mycobacteriales</taxon>
        <taxon>Nocardiaceae</taxon>
        <taxon>Nocardia</taxon>
    </lineage>
</organism>
<keyword evidence="3" id="KW-1185">Reference proteome</keyword>
<feature type="compositionally biased region" description="Polar residues" evidence="1">
    <location>
        <begin position="1"/>
        <end position="14"/>
    </location>
</feature>
<evidence type="ECO:0000313" key="3">
    <source>
        <dbReference type="Proteomes" id="UP000017048"/>
    </source>
</evidence>
<comment type="caution">
    <text evidence="2">The sequence shown here is derived from an EMBL/GenBank/DDBJ whole genome shotgun (WGS) entry which is preliminary data.</text>
</comment>
<sequence>MNGSNEPNSPQSAARQADVGESAGALANPEITHGFDCTLSTLVRQLDAMTIAGWVTSVAEPSGELR</sequence>